<sequence>MTKPTREEFEKFVMRKFRFKNQTRIFNTKKFHSSGAWSGMNAMALGSWNRGFFLYIIRNFKHLENILSTSEFINFMSVVFKKTTHKIEEREKITTFNTRWMTPRQIAMQFNTMQKFIVLWKNFYDMALMRNEKARLAINRGIKKYLTSDVLTRNIMSNVMPFLTCPGPDHDNNLLSLIMI</sequence>
<organism evidence="1">
    <name type="scientific">viral metagenome</name>
    <dbReference type="NCBI Taxonomy" id="1070528"/>
    <lineage>
        <taxon>unclassified sequences</taxon>
        <taxon>metagenomes</taxon>
        <taxon>organismal metagenomes</taxon>
    </lineage>
</organism>
<proteinExistence type="predicted"/>
<reference evidence="1" key="1">
    <citation type="journal article" date="2020" name="Nature">
        <title>Giant virus diversity and host interactions through global metagenomics.</title>
        <authorList>
            <person name="Schulz F."/>
            <person name="Roux S."/>
            <person name="Paez-Espino D."/>
            <person name="Jungbluth S."/>
            <person name="Walsh D.A."/>
            <person name="Denef V.J."/>
            <person name="McMahon K.D."/>
            <person name="Konstantinidis K.T."/>
            <person name="Eloe-Fadrosh E.A."/>
            <person name="Kyrpides N.C."/>
            <person name="Woyke T."/>
        </authorList>
    </citation>
    <scope>NUCLEOTIDE SEQUENCE</scope>
    <source>
        <strain evidence="1">GVMAG-M-3300001348-25</strain>
    </source>
</reference>
<dbReference type="AlphaFoldDB" id="A0A6C0EIV7"/>
<accession>A0A6C0EIV7</accession>
<protein>
    <submittedName>
        <fullName evidence="1">Uncharacterized protein</fullName>
    </submittedName>
</protein>
<name>A0A6C0EIV7_9ZZZZ</name>
<dbReference type="EMBL" id="MN738854">
    <property type="protein sequence ID" value="QHT28280.1"/>
    <property type="molecule type" value="Genomic_DNA"/>
</dbReference>
<evidence type="ECO:0000313" key="1">
    <source>
        <dbReference type="EMBL" id="QHT28280.1"/>
    </source>
</evidence>